<dbReference type="Proteomes" id="UP000001449">
    <property type="component" value="Chromosome 4"/>
</dbReference>
<feature type="region of interest" description="Disordered" evidence="1">
    <location>
        <begin position="690"/>
        <end position="724"/>
    </location>
</feature>
<dbReference type="EMBL" id="CM000641">
    <property type="protein sequence ID" value="EED92914.1"/>
    <property type="molecule type" value="Genomic_DNA"/>
</dbReference>
<feature type="compositionally biased region" description="Basic and acidic residues" evidence="1">
    <location>
        <begin position="606"/>
        <end position="615"/>
    </location>
</feature>
<feature type="region of interest" description="Disordered" evidence="1">
    <location>
        <begin position="384"/>
        <end position="506"/>
    </location>
</feature>
<reference evidence="2 3" key="2">
    <citation type="journal article" date="2008" name="Nature">
        <title>The Phaeodactylum genome reveals the evolutionary history of diatom genomes.</title>
        <authorList>
            <person name="Bowler C."/>
            <person name="Allen A.E."/>
            <person name="Badger J.H."/>
            <person name="Grimwood J."/>
            <person name="Jabbari K."/>
            <person name="Kuo A."/>
            <person name="Maheswari U."/>
            <person name="Martens C."/>
            <person name="Maumus F."/>
            <person name="Otillar R.P."/>
            <person name="Rayko E."/>
            <person name="Salamov A."/>
            <person name="Vandepoele K."/>
            <person name="Beszteri B."/>
            <person name="Gruber A."/>
            <person name="Heijde M."/>
            <person name="Katinka M."/>
            <person name="Mock T."/>
            <person name="Valentin K."/>
            <person name="Verret F."/>
            <person name="Berges J.A."/>
            <person name="Brownlee C."/>
            <person name="Cadoret J.P."/>
            <person name="Chiovitti A."/>
            <person name="Choi C.J."/>
            <person name="Coesel S."/>
            <person name="De Martino A."/>
            <person name="Detter J.C."/>
            <person name="Durkin C."/>
            <person name="Falciatore A."/>
            <person name="Fournet J."/>
            <person name="Haruta M."/>
            <person name="Huysman M.J."/>
            <person name="Jenkins B.D."/>
            <person name="Jiroutova K."/>
            <person name="Jorgensen R.E."/>
            <person name="Joubert Y."/>
            <person name="Kaplan A."/>
            <person name="Kroger N."/>
            <person name="Kroth P.G."/>
            <person name="La Roche J."/>
            <person name="Lindquist E."/>
            <person name="Lommer M."/>
            <person name="Martin-Jezequel V."/>
            <person name="Lopez P.J."/>
            <person name="Lucas S."/>
            <person name="Mangogna M."/>
            <person name="McGinnis K."/>
            <person name="Medlin L.K."/>
            <person name="Montsant A."/>
            <person name="Oudot-Le Secq M.P."/>
            <person name="Napoli C."/>
            <person name="Obornik M."/>
            <person name="Parker M.S."/>
            <person name="Petit J.L."/>
            <person name="Porcel B.M."/>
            <person name="Poulsen N."/>
            <person name="Robison M."/>
            <person name="Rychlewski L."/>
            <person name="Rynearson T.A."/>
            <person name="Schmutz J."/>
            <person name="Shapiro H."/>
            <person name="Siaut M."/>
            <person name="Stanley M."/>
            <person name="Sussman M.R."/>
            <person name="Taylor A.R."/>
            <person name="Vardi A."/>
            <person name="von Dassow P."/>
            <person name="Vyverman W."/>
            <person name="Willis A."/>
            <person name="Wyrwicz L.S."/>
            <person name="Rokhsar D.S."/>
            <person name="Weissenbach J."/>
            <person name="Armbrust E.V."/>
            <person name="Green B.R."/>
            <person name="Van de Peer Y."/>
            <person name="Grigoriev I.V."/>
        </authorList>
    </citation>
    <scope>NUCLEOTIDE SEQUENCE [LARGE SCALE GENOMIC DNA]</scope>
    <source>
        <strain evidence="2 3">CCMP1335</strain>
    </source>
</reference>
<feature type="compositionally biased region" description="Basic residues" evidence="1">
    <location>
        <begin position="396"/>
        <end position="405"/>
    </location>
</feature>
<keyword evidence="3" id="KW-1185">Reference proteome</keyword>
<dbReference type="PaxDb" id="35128-Thaps4573"/>
<feature type="region of interest" description="Disordered" evidence="1">
    <location>
        <begin position="47"/>
        <end position="120"/>
    </location>
</feature>
<protein>
    <submittedName>
        <fullName evidence="2">Uncharacterized protein</fullName>
    </submittedName>
</protein>
<proteinExistence type="predicted"/>
<accession>B8BZN8</accession>
<gene>
    <name evidence="2" type="ORF">THAPSDRAFT_4573</name>
</gene>
<feature type="region of interest" description="Disordered" evidence="1">
    <location>
        <begin position="250"/>
        <end position="295"/>
    </location>
</feature>
<dbReference type="RefSeq" id="XP_002289377.1">
    <property type="nucleotide sequence ID" value="XM_002289341.1"/>
</dbReference>
<feature type="region of interest" description="Disordered" evidence="1">
    <location>
        <begin position="186"/>
        <end position="235"/>
    </location>
</feature>
<feature type="region of interest" description="Disordered" evidence="1">
    <location>
        <begin position="593"/>
        <end position="615"/>
    </location>
</feature>
<dbReference type="KEGG" id="tps:THAPSDRAFT_4573"/>
<name>B8BZN8_THAPS</name>
<feature type="compositionally biased region" description="Basic and acidic residues" evidence="1">
    <location>
        <begin position="351"/>
        <end position="362"/>
    </location>
</feature>
<dbReference type="OMA" id="PHEFASV"/>
<evidence type="ECO:0000256" key="1">
    <source>
        <dbReference type="SAM" id="MobiDB-lite"/>
    </source>
</evidence>
<sequence>MMSSAAETPDVVMEVTVAAASQTQTDVTGENSVVNNSVVAMISTQADGLDKSSVVAEAQNGTSPGTTSEAVANQPKPPADEKTAAPPPRAETTTKRRISITTEQQQQQHEKPTRKRSMKCPTKDTILIELPLHVTADLGVAIRRTRRNRIRRIKQWMEANLTDAGTKGANTATQNDSDLLQKLEGKRLKDDEALDDEDEMSDDDDGKTRKPARNLEDDDDEFGEGGPRREQYGSVLDYLEAKYTRGVMIADYDEKERAKKKKSQMREKAKQQGKGEEHHSDVDSEANGSCYSDGDGWIDDSLLQVEVADQVLASSSYGKTKIEEDALKRKQRKGGKVNADGDEEQGGGMDGGDKSADEHSEDGLESDLDDGFFVNLGDLEMAEGWSGDHDIVISPSKKRVKKRAKKGEGKSNKLKKSDGKTSKVTGHKALKKVKVKSAAKTLTPKKKKAIGDKSTTPVKKKASSAADDGKKKQSGISKQSTSPKAKNSPKVPVATPAKPESKSPKEFVDQLAILFKSRYDICVSMIRELTPAHLPRKKRAKKNTVKVSVSIPPDKTIGDEITFANPNVPDQKLKVVIPAKANMETRSFVVSVPAPKVEGQSEEPQPEPKENDFPKELKEALYSYSMTFDDWCDALAKYNDTLPPEGRKTFKPASEKLKKFDNLVKEFPKNLAKPVDLSFLRLVVRRLRSNKAKTQARKGSTDGAGGVATKENSPPKQRKLAITAPPKGLNFRAVTFNKDDFHSKK</sequence>
<feature type="compositionally biased region" description="Acidic residues" evidence="1">
    <location>
        <begin position="192"/>
        <end position="205"/>
    </location>
</feature>
<organism evidence="2 3">
    <name type="scientific">Thalassiosira pseudonana</name>
    <name type="common">Marine diatom</name>
    <name type="synonym">Cyclotella nana</name>
    <dbReference type="NCBI Taxonomy" id="35128"/>
    <lineage>
        <taxon>Eukaryota</taxon>
        <taxon>Sar</taxon>
        <taxon>Stramenopiles</taxon>
        <taxon>Ochrophyta</taxon>
        <taxon>Bacillariophyta</taxon>
        <taxon>Coscinodiscophyceae</taxon>
        <taxon>Thalassiosirophycidae</taxon>
        <taxon>Thalassiosirales</taxon>
        <taxon>Thalassiosiraceae</taxon>
        <taxon>Thalassiosira</taxon>
    </lineage>
</organism>
<evidence type="ECO:0000313" key="3">
    <source>
        <dbReference type="Proteomes" id="UP000001449"/>
    </source>
</evidence>
<dbReference type="eggNOG" id="ENOG502SRM5">
    <property type="taxonomic scope" value="Eukaryota"/>
</dbReference>
<feature type="compositionally biased region" description="Basic residues" evidence="1">
    <location>
        <begin position="425"/>
        <end position="448"/>
    </location>
</feature>
<dbReference type="InParanoid" id="B8BZN8"/>
<reference evidence="2 3" key="1">
    <citation type="journal article" date="2004" name="Science">
        <title>The genome of the diatom Thalassiosira pseudonana: ecology, evolution, and metabolism.</title>
        <authorList>
            <person name="Armbrust E.V."/>
            <person name="Berges J.A."/>
            <person name="Bowler C."/>
            <person name="Green B.R."/>
            <person name="Martinez D."/>
            <person name="Putnam N.H."/>
            <person name="Zhou S."/>
            <person name="Allen A.E."/>
            <person name="Apt K.E."/>
            <person name="Bechner M."/>
            <person name="Brzezinski M.A."/>
            <person name="Chaal B.K."/>
            <person name="Chiovitti A."/>
            <person name="Davis A.K."/>
            <person name="Demarest M.S."/>
            <person name="Detter J.C."/>
            <person name="Glavina T."/>
            <person name="Goodstein D."/>
            <person name="Hadi M.Z."/>
            <person name="Hellsten U."/>
            <person name="Hildebrand M."/>
            <person name="Jenkins B.D."/>
            <person name="Jurka J."/>
            <person name="Kapitonov V.V."/>
            <person name="Kroger N."/>
            <person name="Lau W.W."/>
            <person name="Lane T.W."/>
            <person name="Larimer F.W."/>
            <person name="Lippmeier J.C."/>
            <person name="Lucas S."/>
            <person name="Medina M."/>
            <person name="Montsant A."/>
            <person name="Obornik M."/>
            <person name="Parker M.S."/>
            <person name="Palenik B."/>
            <person name="Pazour G.J."/>
            <person name="Richardson P.M."/>
            <person name="Rynearson T.A."/>
            <person name="Saito M.A."/>
            <person name="Schwartz D.C."/>
            <person name="Thamatrakoln K."/>
            <person name="Valentin K."/>
            <person name="Vardi A."/>
            <person name="Wilkerson F.P."/>
            <person name="Rokhsar D.S."/>
        </authorList>
    </citation>
    <scope>NUCLEOTIDE SEQUENCE [LARGE SCALE GENOMIC DNA]</scope>
    <source>
        <strain evidence="2 3">CCMP1335</strain>
    </source>
</reference>
<dbReference type="HOGENOM" id="CLU_373222_0_0_1"/>
<feature type="region of interest" description="Disordered" evidence="1">
    <location>
        <begin position="314"/>
        <end position="369"/>
    </location>
</feature>
<evidence type="ECO:0000313" key="2">
    <source>
        <dbReference type="EMBL" id="EED92914.1"/>
    </source>
</evidence>
<dbReference type="GeneID" id="7448815"/>
<feature type="compositionally biased region" description="Basic and acidic residues" evidence="1">
    <location>
        <begin position="406"/>
        <end position="421"/>
    </location>
</feature>
<feature type="compositionally biased region" description="Basic and acidic residues" evidence="1">
    <location>
        <begin position="264"/>
        <end position="282"/>
    </location>
</feature>
<dbReference type="AlphaFoldDB" id="B8BZN8"/>
<feature type="compositionally biased region" description="Polar residues" evidence="1">
    <location>
        <begin position="59"/>
        <end position="71"/>
    </location>
</feature>